<dbReference type="AlphaFoldDB" id="A0A0D2AWA6"/>
<dbReference type="EMBL" id="KN847499">
    <property type="protein sequence ID" value="KIW10785.1"/>
    <property type="molecule type" value="Genomic_DNA"/>
</dbReference>
<evidence type="ECO:0000259" key="6">
    <source>
        <dbReference type="Pfam" id="PF04825"/>
    </source>
</evidence>
<dbReference type="Pfam" id="PF04824">
    <property type="entry name" value="Rad21_Rec8"/>
    <property type="match status" value="1"/>
</dbReference>
<evidence type="ECO:0008006" key="9">
    <source>
        <dbReference type="Google" id="ProtNLM"/>
    </source>
</evidence>
<feature type="domain" description="Rad21/Rec8-like protein C-terminal eukaryotic" evidence="5">
    <location>
        <begin position="538"/>
        <end position="570"/>
    </location>
</feature>
<evidence type="ECO:0000313" key="7">
    <source>
        <dbReference type="EMBL" id="KIW10785.1"/>
    </source>
</evidence>
<feature type="region of interest" description="Disordered" evidence="4">
    <location>
        <begin position="594"/>
        <end position="615"/>
    </location>
</feature>
<feature type="compositionally biased region" description="Polar residues" evidence="4">
    <location>
        <begin position="148"/>
        <end position="162"/>
    </location>
</feature>
<dbReference type="RefSeq" id="XP_016231001.1">
    <property type="nucleotide sequence ID" value="XM_016384399.1"/>
</dbReference>
<dbReference type="GO" id="GO:0003682">
    <property type="term" value="F:chromatin binding"/>
    <property type="evidence" value="ECO:0007669"/>
    <property type="project" value="TreeGrafter"/>
</dbReference>
<evidence type="ECO:0000256" key="4">
    <source>
        <dbReference type="SAM" id="MobiDB-lite"/>
    </source>
</evidence>
<evidence type="ECO:0000313" key="8">
    <source>
        <dbReference type="Proteomes" id="UP000053328"/>
    </source>
</evidence>
<feature type="compositionally biased region" description="Basic and acidic residues" evidence="4">
    <location>
        <begin position="417"/>
        <end position="429"/>
    </location>
</feature>
<dbReference type="GO" id="GO:0005634">
    <property type="term" value="C:nucleus"/>
    <property type="evidence" value="ECO:0007669"/>
    <property type="project" value="UniProtKB-SubCell"/>
</dbReference>
<feature type="compositionally biased region" description="Basic and acidic residues" evidence="4">
    <location>
        <begin position="270"/>
        <end position="280"/>
    </location>
</feature>
<keyword evidence="3" id="KW-0539">Nucleus</keyword>
<dbReference type="OrthoDB" id="10071381at2759"/>
<evidence type="ECO:0000256" key="1">
    <source>
        <dbReference type="ARBA" id="ARBA00004123"/>
    </source>
</evidence>
<dbReference type="PANTHER" id="PTHR12585">
    <property type="entry name" value="SCC1 / RAD21 FAMILY MEMBER"/>
    <property type="match status" value="1"/>
</dbReference>
<sequence length="615" mass="67534">MFYDPSLLAKTGPLARVWLASNVERKLSKSQILQSDIPGSVGAIVDRGDEPMALRLSGQLMLGVVRIYGRKARYLLDDCNETLVKIRMTFKSTNNHDLPAHATTTVDLNLPELLTIDDLFSTMDFAFPMTQQPTLSAPDTQDLDEDWTSSLNPQQSSTQSMLTPGEEPLYNEDDLNLNFGDGDEMDLNETTVSMNIGREAPTPKADHGDLLAEEGLIHDDGDLNLDFGEDVEMADDAESPRLAEEPLADVIPDAPLDFGDDETLKLREAAEAEARRRDTDSPLSDAESDVLRNLDQTFQNLNTEEDVEEVAVQQRQRSRKQKPLAPDVETVLHNRQIKAQAEDRSKILRAPSFLPRDPILLTLMNMQKNGDFVSNAMNDGRSRNWAPELQGLLSFEMFMGSGERKRKRDSGIGGLSEDEHNEKSPRLEGPDDLVEDEGVQIEEFEAQVPQIPADDGVQPLIGDGAPGLEDIVLGEDDAGIFDGEDTFDETTVPLLHPSESGPVSLGTKHAVHLLREHLGGADGSQTSSPAKKSVLLTELVPEGRTSKEDATKMFFEVLVLATKDAIKVEQPIDKANKEMGLPLRIRAKRGLWGSWAETSPGDDPAAASQQVEVGA</sequence>
<accession>A0A0D2AWA6</accession>
<comment type="similarity">
    <text evidence="2">Belongs to the rad21 family.</text>
</comment>
<name>A0A0D2AWA6_9EURO</name>
<gene>
    <name evidence="7" type="ORF">PV08_10084</name>
</gene>
<dbReference type="Proteomes" id="UP000053328">
    <property type="component" value="Unassembled WGS sequence"/>
</dbReference>
<dbReference type="PANTHER" id="PTHR12585:SF69">
    <property type="entry name" value="FI11703P"/>
    <property type="match status" value="1"/>
</dbReference>
<dbReference type="InterPro" id="IPR006910">
    <property type="entry name" value="Rad21_Rec8_N"/>
</dbReference>
<keyword evidence="8" id="KW-1185">Reference proteome</keyword>
<evidence type="ECO:0000259" key="5">
    <source>
        <dbReference type="Pfam" id="PF04824"/>
    </source>
</evidence>
<dbReference type="InterPro" id="IPR023093">
    <property type="entry name" value="ScpA-like_C"/>
</dbReference>
<dbReference type="SUPFAM" id="SSF46785">
    <property type="entry name" value="Winged helix' DNA-binding domain"/>
    <property type="match status" value="1"/>
</dbReference>
<dbReference type="GeneID" id="27337167"/>
<evidence type="ECO:0000256" key="3">
    <source>
        <dbReference type="ARBA" id="ARBA00023242"/>
    </source>
</evidence>
<reference evidence="7 8" key="1">
    <citation type="submission" date="2015-01" db="EMBL/GenBank/DDBJ databases">
        <title>The Genome Sequence of Exophiala spinifera CBS89968.</title>
        <authorList>
            <consortium name="The Broad Institute Genomics Platform"/>
            <person name="Cuomo C."/>
            <person name="de Hoog S."/>
            <person name="Gorbushina A."/>
            <person name="Stielow B."/>
            <person name="Teixiera M."/>
            <person name="Abouelleil A."/>
            <person name="Chapman S.B."/>
            <person name="Priest M."/>
            <person name="Young S.K."/>
            <person name="Wortman J."/>
            <person name="Nusbaum C."/>
            <person name="Birren B."/>
        </authorList>
    </citation>
    <scope>NUCLEOTIDE SEQUENCE [LARGE SCALE GENOMIC DNA]</scope>
    <source>
        <strain evidence="7 8">CBS 89968</strain>
    </source>
</reference>
<dbReference type="InterPro" id="IPR036390">
    <property type="entry name" value="WH_DNA-bd_sf"/>
</dbReference>
<dbReference type="VEuPathDB" id="FungiDB:PV08_10084"/>
<dbReference type="GO" id="GO:0030892">
    <property type="term" value="C:mitotic cohesin complex"/>
    <property type="evidence" value="ECO:0007669"/>
    <property type="project" value="TreeGrafter"/>
</dbReference>
<dbReference type="STRING" id="91928.A0A0D2AWA6"/>
<dbReference type="Pfam" id="PF04825">
    <property type="entry name" value="Rad21_Rec8_N"/>
    <property type="match status" value="1"/>
</dbReference>
<comment type="subcellular location">
    <subcellularLocation>
        <location evidence="1">Nucleus</location>
    </subcellularLocation>
</comment>
<feature type="region of interest" description="Disordered" evidence="4">
    <location>
        <begin position="270"/>
        <end position="289"/>
    </location>
</feature>
<feature type="region of interest" description="Disordered" evidence="4">
    <location>
        <begin position="131"/>
        <end position="175"/>
    </location>
</feature>
<dbReference type="HOGENOM" id="CLU_015775_0_1_1"/>
<dbReference type="CDD" id="cd21788">
    <property type="entry name" value="Rad21_Rec8_M_SpRad21p-like"/>
    <property type="match status" value="1"/>
</dbReference>
<dbReference type="GO" id="GO:0007064">
    <property type="term" value="P:mitotic sister chromatid cohesion"/>
    <property type="evidence" value="ECO:0007669"/>
    <property type="project" value="TreeGrafter"/>
</dbReference>
<dbReference type="GO" id="GO:1990414">
    <property type="term" value="P:replication-born double-strand break repair via sister chromatid exchange"/>
    <property type="evidence" value="ECO:0007669"/>
    <property type="project" value="TreeGrafter"/>
</dbReference>
<protein>
    <recommendedName>
        <fullName evidence="9">Rad21/Rec8-like protein N-terminal domain-containing protein</fullName>
    </recommendedName>
</protein>
<proteinExistence type="inferred from homology"/>
<feature type="domain" description="Rad21/Rec8-like protein N-terminal" evidence="6">
    <location>
        <begin position="1"/>
        <end position="103"/>
    </location>
</feature>
<dbReference type="FunFam" id="1.10.10.580:FF:000004">
    <property type="entry name" value="Double-strand-break repair protein rad21"/>
    <property type="match status" value="1"/>
</dbReference>
<organism evidence="7 8">
    <name type="scientific">Exophiala spinifera</name>
    <dbReference type="NCBI Taxonomy" id="91928"/>
    <lineage>
        <taxon>Eukaryota</taxon>
        <taxon>Fungi</taxon>
        <taxon>Dikarya</taxon>
        <taxon>Ascomycota</taxon>
        <taxon>Pezizomycotina</taxon>
        <taxon>Eurotiomycetes</taxon>
        <taxon>Chaetothyriomycetidae</taxon>
        <taxon>Chaetothyriales</taxon>
        <taxon>Herpotrichiellaceae</taxon>
        <taxon>Exophiala</taxon>
    </lineage>
</organism>
<feature type="region of interest" description="Disordered" evidence="4">
    <location>
        <begin position="404"/>
        <end position="432"/>
    </location>
</feature>
<dbReference type="InterPro" id="IPR006909">
    <property type="entry name" value="Rad21/Rec8_C_eu"/>
</dbReference>
<dbReference type="Gene3D" id="1.10.10.580">
    <property type="entry name" value="Structural maintenance of chromosome 1. Chain E"/>
    <property type="match status" value="1"/>
</dbReference>
<dbReference type="InterPro" id="IPR039781">
    <property type="entry name" value="Rad21/Rec8-like"/>
</dbReference>
<evidence type="ECO:0000256" key="2">
    <source>
        <dbReference type="ARBA" id="ARBA00009870"/>
    </source>
</evidence>